<keyword evidence="9" id="KW-1185">Reference proteome</keyword>
<protein>
    <submittedName>
        <fullName evidence="8">RNA polymerase subunit sigma-70</fullName>
    </submittedName>
</protein>
<dbReference type="InterPro" id="IPR013249">
    <property type="entry name" value="RNA_pol_sigma70_r4_t2"/>
</dbReference>
<dbReference type="InterPro" id="IPR039425">
    <property type="entry name" value="RNA_pol_sigma-70-like"/>
</dbReference>
<dbReference type="GO" id="GO:0016987">
    <property type="term" value="F:sigma factor activity"/>
    <property type="evidence" value="ECO:0007669"/>
    <property type="project" value="UniProtKB-KW"/>
</dbReference>
<feature type="domain" description="RNA polymerase sigma-70 region 2" evidence="6">
    <location>
        <begin position="23"/>
        <end position="91"/>
    </location>
</feature>
<dbReference type="AlphaFoldDB" id="A0A2T4UCY2"/>
<evidence type="ECO:0000256" key="2">
    <source>
        <dbReference type="ARBA" id="ARBA00023015"/>
    </source>
</evidence>
<sequence length="188" mass="20971">MTDRDDIQMLQRSVTQPTAFDALFVRHHAAIRRYLAARTRDLAVAEDLAAETFLRAFAARATFRDQGHGVRAWLFQIATNLLRDHARSSARRTRDPSLDLSQGGDAAPPALPTDPALEAVLRQLPHEQLEALLLHAWADLTYQEIATVLDVRVGTVRSRLHRARAHLTRALAAPEHVHPTSTPQRSSS</sequence>
<evidence type="ECO:0000256" key="5">
    <source>
        <dbReference type="SAM" id="MobiDB-lite"/>
    </source>
</evidence>
<dbReference type="Pfam" id="PF04542">
    <property type="entry name" value="Sigma70_r2"/>
    <property type="match status" value="1"/>
</dbReference>
<evidence type="ECO:0000259" key="7">
    <source>
        <dbReference type="Pfam" id="PF08281"/>
    </source>
</evidence>
<dbReference type="OrthoDB" id="5518337at2"/>
<evidence type="ECO:0000256" key="3">
    <source>
        <dbReference type="ARBA" id="ARBA00023082"/>
    </source>
</evidence>
<reference evidence="8 9" key="1">
    <citation type="submission" date="2018-03" db="EMBL/GenBank/DDBJ databases">
        <title>Aquarubrobacter algicola gen. nov., sp. nov., a novel actinobacterium isolated from shallow eutrophic lake during the end of cyanobacterial harmful algal blooms.</title>
        <authorList>
            <person name="Chun S.J."/>
        </authorList>
    </citation>
    <scope>NUCLEOTIDE SEQUENCE [LARGE SCALE GENOMIC DNA]</scope>
    <source>
        <strain evidence="8 9">Seoho-28</strain>
    </source>
</reference>
<keyword evidence="2" id="KW-0805">Transcription regulation</keyword>
<comment type="similarity">
    <text evidence="1">Belongs to the sigma-70 factor family. ECF subfamily.</text>
</comment>
<dbReference type="InterPro" id="IPR014284">
    <property type="entry name" value="RNA_pol_sigma-70_dom"/>
</dbReference>
<dbReference type="Pfam" id="PF08281">
    <property type="entry name" value="Sigma70_r4_2"/>
    <property type="match status" value="1"/>
</dbReference>
<dbReference type="PANTHER" id="PTHR43133:SF63">
    <property type="entry name" value="RNA POLYMERASE SIGMA FACTOR FECI-RELATED"/>
    <property type="match status" value="1"/>
</dbReference>
<dbReference type="InterPro" id="IPR036388">
    <property type="entry name" value="WH-like_DNA-bd_sf"/>
</dbReference>
<dbReference type="Gene3D" id="1.10.10.10">
    <property type="entry name" value="Winged helix-like DNA-binding domain superfamily/Winged helix DNA-binding domain"/>
    <property type="match status" value="1"/>
</dbReference>
<feature type="region of interest" description="Disordered" evidence="5">
    <location>
        <begin position="86"/>
        <end position="112"/>
    </location>
</feature>
<comment type="caution">
    <text evidence="8">The sequence shown here is derived from an EMBL/GenBank/DDBJ whole genome shotgun (WGS) entry which is preliminary data.</text>
</comment>
<dbReference type="InterPro" id="IPR013325">
    <property type="entry name" value="RNA_pol_sigma_r2"/>
</dbReference>
<dbReference type="NCBIfam" id="TIGR02937">
    <property type="entry name" value="sigma70-ECF"/>
    <property type="match status" value="1"/>
</dbReference>
<name>A0A2T4UCY2_9ACTN</name>
<dbReference type="InterPro" id="IPR013324">
    <property type="entry name" value="RNA_pol_sigma_r3/r4-like"/>
</dbReference>
<dbReference type="Gene3D" id="1.10.1740.10">
    <property type="match status" value="1"/>
</dbReference>
<accession>A0A2T4UCY2</accession>
<dbReference type="PANTHER" id="PTHR43133">
    <property type="entry name" value="RNA POLYMERASE ECF-TYPE SIGMA FACTO"/>
    <property type="match status" value="1"/>
</dbReference>
<keyword evidence="4" id="KW-0804">Transcription</keyword>
<dbReference type="EMBL" id="PYYB01000003">
    <property type="protein sequence ID" value="PTL55366.1"/>
    <property type="molecule type" value="Genomic_DNA"/>
</dbReference>
<feature type="compositionally biased region" description="Basic and acidic residues" evidence="5">
    <location>
        <begin position="86"/>
        <end position="97"/>
    </location>
</feature>
<dbReference type="InterPro" id="IPR007627">
    <property type="entry name" value="RNA_pol_sigma70_r2"/>
</dbReference>
<dbReference type="CDD" id="cd06171">
    <property type="entry name" value="Sigma70_r4"/>
    <property type="match status" value="1"/>
</dbReference>
<evidence type="ECO:0000256" key="4">
    <source>
        <dbReference type="ARBA" id="ARBA00023163"/>
    </source>
</evidence>
<dbReference type="SUPFAM" id="SSF88659">
    <property type="entry name" value="Sigma3 and sigma4 domains of RNA polymerase sigma factors"/>
    <property type="match status" value="1"/>
</dbReference>
<dbReference type="Proteomes" id="UP000240739">
    <property type="component" value="Unassembled WGS sequence"/>
</dbReference>
<dbReference type="GO" id="GO:0003677">
    <property type="term" value="F:DNA binding"/>
    <property type="evidence" value="ECO:0007669"/>
    <property type="project" value="InterPro"/>
</dbReference>
<feature type="domain" description="RNA polymerase sigma factor 70 region 4 type 2" evidence="7">
    <location>
        <begin position="116"/>
        <end position="167"/>
    </location>
</feature>
<evidence type="ECO:0000313" key="8">
    <source>
        <dbReference type="EMBL" id="PTL55366.1"/>
    </source>
</evidence>
<gene>
    <name evidence="8" type="ORF">C7Y72_17030</name>
</gene>
<dbReference type="SUPFAM" id="SSF88946">
    <property type="entry name" value="Sigma2 domain of RNA polymerase sigma factors"/>
    <property type="match status" value="1"/>
</dbReference>
<dbReference type="RefSeq" id="WP_107570409.1">
    <property type="nucleotide sequence ID" value="NZ_PYYB01000003.1"/>
</dbReference>
<proteinExistence type="inferred from homology"/>
<evidence type="ECO:0000259" key="6">
    <source>
        <dbReference type="Pfam" id="PF04542"/>
    </source>
</evidence>
<organism evidence="8 9">
    <name type="scientific">Paraconexibacter algicola</name>
    <dbReference type="NCBI Taxonomy" id="2133960"/>
    <lineage>
        <taxon>Bacteria</taxon>
        <taxon>Bacillati</taxon>
        <taxon>Actinomycetota</taxon>
        <taxon>Thermoleophilia</taxon>
        <taxon>Solirubrobacterales</taxon>
        <taxon>Paraconexibacteraceae</taxon>
        <taxon>Paraconexibacter</taxon>
    </lineage>
</organism>
<evidence type="ECO:0000313" key="9">
    <source>
        <dbReference type="Proteomes" id="UP000240739"/>
    </source>
</evidence>
<evidence type="ECO:0000256" key="1">
    <source>
        <dbReference type="ARBA" id="ARBA00010641"/>
    </source>
</evidence>
<keyword evidence="3" id="KW-0731">Sigma factor</keyword>
<dbReference type="GO" id="GO:0006352">
    <property type="term" value="P:DNA-templated transcription initiation"/>
    <property type="evidence" value="ECO:0007669"/>
    <property type="project" value="InterPro"/>
</dbReference>